<evidence type="ECO:0000256" key="1">
    <source>
        <dbReference type="SAM" id="Phobius"/>
    </source>
</evidence>
<keyword evidence="1" id="KW-0472">Membrane</keyword>
<reference evidence="2 3" key="1">
    <citation type="submission" date="2014-04" db="EMBL/GenBank/DDBJ databases">
        <authorList>
            <consortium name="DOE Joint Genome Institute"/>
            <person name="Kuo A."/>
            <person name="Ruytinx J."/>
            <person name="Rineau F."/>
            <person name="Colpaert J."/>
            <person name="Kohler A."/>
            <person name="Nagy L.G."/>
            <person name="Floudas D."/>
            <person name="Copeland A."/>
            <person name="Barry K.W."/>
            <person name="Cichocki N."/>
            <person name="Veneault-Fourrey C."/>
            <person name="LaButti K."/>
            <person name="Lindquist E.A."/>
            <person name="Lipzen A."/>
            <person name="Lundell T."/>
            <person name="Morin E."/>
            <person name="Murat C."/>
            <person name="Sun H."/>
            <person name="Tunlid A."/>
            <person name="Henrissat B."/>
            <person name="Grigoriev I.V."/>
            <person name="Hibbett D.S."/>
            <person name="Martin F."/>
            <person name="Nordberg H.P."/>
            <person name="Cantor M.N."/>
            <person name="Hua S.X."/>
        </authorList>
    </citation>
    <scope>NUCLEOTIDE SEQUENCE [LARGE SCALE GENOMIC DNA]</scope>
    <source>
        <strain evidence="2 3">UH-Slu-Lm8-n1</strain>
    </source>
</reference>
<sequence length="128" mass="14225">MHSTTRSSRTPRSIYMDKALDLIRVYLRIMRTSRSNNQPTRLLVIESPPPLTASKTHQSMDVTSIIPVLVTVVLPLLLHSTTAAATTLFSFLFYKNSMTGAEDSKIRIAHRVIMPPTPNVEGGHQQPG</sequence>
<keyword evidence="3" id="KW-1185">Reference proteome</keyword>
<accession>A0A0D0B799</accession>
<dbReference type="HOGENOM" id="CLU_1961034_0_0_1"/>
<dbReference type="Proteomes" id="UP000054485">
    <property type="component" value="Unassembled WGS sequence"/>
</dbReference>
<keyword evidence="1" id="KW-1133">Transmembrane helix</keyword>
<evidence type="ECO:0000313" key="2">
    <source>
        <dbReference type="EMBL" id="KIK45704.1"/>
    </source>
</evidence>
<dbReference type="EMBL" id="KN835169">
    <property type="protein sequence ID" value="KIK45704.1"/>
    <property type="molecule type" value="Genomic_DNA"/>
</dbReference>
<organism evidence="2 3">
    <name type="scientific">Suillus luteus UH-Slu-Lm8-n1</name>
    <dbReference type="NCBI Taxonomy" id="930992"/>
    <lineage>
        <taxon>Eukaryota</taxon>
        <taxon>Fungi</taxon>
        <taxon>Dikarya</taxon>
        <taxon>Basidiomycota</taxon>
        <taxon>Agaricomycotina</taxon>
        <taxon>Agaricomycetes</taxon>
        <taxon>Agaricomycetidae</taxon>
        <taxon>Boletales</taxon>
        <taxon>Suillineae</taxon>
        <taxon>Suillaceae</taxon>
        <taxon>Suillus</taxon>
    </lineage>
</organism>
<dbReference type="InParanoid" id="A0A0D0B799"/>
<evidence type="ECO:0000313" key="3">
    <source>
        <dbReference type="Proteomes" id="UP000054485"/>
    </source>
</evidence>
<gene>
    <name evidence="2" type="ORF">CY34DRAFT_502921</name>
</gene>
<reference evidence="3" key="2">
    <citation type="submission" date="2015-01" db="EMBL/GenBank/DDBJ databases">
        <title>Evolutionary Origins and Diversification of the Mycorrhizal Mutualists.</title>
        <authorList>
            <consortium name="DOE Joint Genome Institute"/>
            <consortium name="Mycorrhizal Genomics Consortium"/>
            <person name="Kohler A."/>
            <person name="Kuo A."/>
            <person name="Nagy L.G."/>
            <person name="Floudas D."/>
            <person name="Copeland A."/>
            <person name="Barry K.W."/>
            <person name="Cichocki N."/>
            <person name="Veneault-Fourrey C."/>
            <person name="LaButti K."/>
            <person name="Lindquist E.A."/>
            <person name="Lipzen A."/>
            <person name="Lundell T."/>
            <person name="Morin E."/>
            <person name="Murat C."/>
            <person name="Riley R."/>
            <person name="Ohm R."/>
            <person name="Sun H."/>
            <person name="Tunlid A."/>
            <person name="Henrissat B."/>
            <person name="Grigoriev I.V."/>
            <person name="Hibbett D.S."/>
            <person name="Martin F."/>
        </authorList>
    </citation>
    <scope>NUCLEOTIDE SEQUENCE [LARGE SCALE GENOMIC DNA]</scope>
    <source>
        <strain evidence="3">UH-Slu-Lm8-n1</strain>
    </source>
</reference>
<keyword evidence="1" id="KW-0812">Transmembrane</keyword>
<protein>
    <submittedName>
        <fullName evidence="2">Uncharacterized protein</fullName>
    </submittedName>
</protein>
<name>A0A0D0B799_9AGAM</name>
<feature type="transmembrane region" description="Helical" evidence="1">
    <location>
        <begin position="65"/>
        <end position="94"/>
    </location>
</feature>
<dbReference type="AlphaFoldDB" id="A0A0D0B799"/>
<proteinExistence type="predicted"/>